<feature type="transmembrane region" description="Helical" evidence="1">
    <location>
        <begin position="30"/>
        <end position="50"/>
    </location>
</feature>
<accession>A0A2S6N143</accession>
<comment type="caution">
    <text evidence="2">The sequence shown here is derived from an EMBL/GenBank/DDBJ whole genome shotgun (WGS) entry which is preliminary data.</text>
</comment>
<keyword evidence="1" id="KW-1133">Transmembrane helix</keyword>
<keyword evidence="1" id="KW-0472">Membrane</keyword>
<dbReference type="AlphaFoldDB" id="A0A2S6N143"/>
<keyword evidence="1" id="KW-0812">Transmembrane</keyword>
<name>A0A2S6N143_RHOGL</name>
<proteinExistence type="predicted"/>
<feature type="transmembrane region" description="Helical" evidence="1">
    <location>
        <begin position="56"/>
        <end position="75"/>
    </location>
</feature>
<sequence>MGEALTYLSTIALFSFVTSATALMRHEMMLLACIPAVFVALIMGFVMAIYTQETFGWPLTVAALAVGVPPAWLLARRLRPKDLLIAIYLVWAVALVLVLVAVGFPDRS</sequence>
<evidence type="ECO:0000313" key="3">
    <source>
        <dbReference type="Proteomes" id="UP000239724"/>
    </source>
</evidence>
<protein>
    <submittedName>
        <fullName evidence="2">Uncharacterized protein</fullName>
    </submittedName>
</protein>
<dbReference type="RefSeq" id="WP_104521497.1">
    <property type="nucleotide sequence ID" value="NZ_NHRY01000245.1"/>
</dbReference>
<organism evidence="2 3">
    <name type="scientific">Rhodopila globiformis</name>
    <name type="common">Rhodopseudomonas globiformis</name>
    <dbReference type="NCBI Taxonomy" id="1071"/>
    <lineage>
        <taxon>Bacteria</taxon>
        <taxon>Pseudomonadati</taxon>
        <taxon>Pseudomonadota</taxon>
        <taxon>Alphaproteobacteria</taxon>
        <taxon>Acetobacterales</taxon>
        <taxon>Acetobacteraceae</taxon>
        <taxon>Rhodopila</taxon>
    </lineage>
</organism>
<keyword evidence="3" id="KW-1185">Reference proteome</keyword>
<dbReference type="OrthoDB" id="9858492at2"/>
<reference evidence="2 3" key="1">
    <citation type="journal article" date="2018" name="Arch. Microbiol.">
        <title>New insights into the metabolic potential of the phototrophic purple bacterium Rhodopila globiformis DSM 161(T) from its draft genome sequence and evidence for a vanadium-dependent nitrogenase.</title>
        <authorList>
            <person name="Imhoff J.F."/>
            <person name="Rahn T."/>
            <person name="Kunzel S."/>
            <person name="Neulinger S.C."/>
        </authorList>
    </citation>
    <scope>NUCLEOTIDE SEQUENCE [LARGE SCALE GENOMIC DNA]</scope>
    <source>
        <strain evidence="2 3">DSM 161</strain>
    </source>
</reference>
<feature type="transmembrane region" description="Helical" evidence="1">
    <location>
        <begin position="6"/>
        <end position="23"/>
    </location>
</feature>
<dbReference type="EMBL" id="NHRY01000245">
    <property type="protein sequence ID" value="PPQ28319.1"/>
    <property type="molecule type" value="Genomic_DNA"/>
</dbReference>
<evidence type="ECO:0000256" key="1">
    <source>
        <dbReference type="SAM" id="Phobius"/>
    </source>
</evidence>
<evidence type="ECO:0000313" key="2">
    <source>
        <dbReference type="EMBL" id="PPQ28319.1"/>
    </source>
</evidence>
<feature type="transmembrane region" description="Helical" evidence="1">
    <location>
        <begin position="82"/>
        <end position="104"/>
    </location>
</feature>
<gene>
    <name evidence="2" type="ORF">CCS01_24770</name>
</gene>
<dbReference type="Proteomes" id="UP000239724">
    <property type="component" value="Unassembled WGS sequence"/>
</dbReference>